<feature type="domain" description="Glycosyltransferase 2-like" evidence="1">
    <location>
        <begin position="6"/>
        <end position="130"/>
    </location>
</feature>
<protein>
    <recommendedName>
        <fullName evidence="1">Glycosyltransferase 2-like domain-containing protein</fullName>
    </recommendedName>
</protein>
<evidence type="ECO:0000259" key="1">
    <source>
        <dbReference type="Pfam" id="PF00535"/>
    </source>
</evidence>
<sequence>MTASVTIITPMFNSEDFISETINSVISQTYKNWELILIDDCSSDSTLKIIQPFLEIHTNIKLLKNEVNSGAAVSRNKGGQLAKGDYIAFLDADDLWHPKKLETQIAFMQKENCHVSFTSYQLIDQDGKLLNTEVKALKSLSYPKLLKSNYVGNLTGMYNAKVLGEITAPNLRKRQDWLLWLAAIKKSGKDARGVQEPLAYYRVHQNSMSANKLSLVKHNYWVYKKGLGFSTLKSTWCMLVFLREHFFVKSKQIVKLNKS</sequence>
<gene>
    <name evidence="2" type="ORF">DFQ06_2297</name>
</gene>
<dbReference type="Pfam" id="PF00535">
    <property type="entry name" value="Glycos_transf_2"/>
    <property type="match status" value="1"/>
</dbReference>
<dbReference type="InterPro" id="IPR029044">
    <property type="entry name" value="Nucleotide-diphossugar_trans"/>
</dbReference>
<organism evidence="2 3">
    <name type="scientific">Algibacter lectus</name>
    <dbReference type="NCBI Taxonomy" id="221126"/>
    <lineage>
        <taxon>Bacteria</taxon>
        <taxon>Pseudomonadati</taxon>
        <taxon>Bacteroidota</taxon>
        <taxon>Flavobacteriia</taxon>
        <taxon>Flavobacteriales</taxon>
        <taxon>Flavobacteriaceae</taxon>
        <taxon>Algibacter</taxon>
    </lineage>
</organism>
<dbReference type="SUPFAM" id="SSF53448">
    <property type="entry name" value="Nucleotide-diphospho-sugar transferases"/>
    <property type="match status" value="1"/>
</dbReference>
<dbReference type="GO" id="GO:0016758">
    <property type="term" value="F:hexosyltransferase activity"/>
    <property type="evidence" value="ECO:0007669"/>
    <property type="project" value="UniProtKB-ARBA"/>
</dbReference>
<dbReference type="PANTHER" id="PTHR22916:SF3">
    <property type="entry name" value="UDP-GLCNAC:BETAGAL BETA-1,3-N-ACETYLGLUCOSAMINYLTRANSFERASE-LIKE PROTEIN 1"/>
    <property type="match status" value="1"/>
</dbReference>
<dbReference type="RefSeq" id="WP_133967726.1">
    <property type="nucleotide sequence ID" value="NZ_SORL01000008.1"/>
</dbReference>
<dbReference type="InterPro" id="IPR001173">
    <property type="entry name" value="Glyco_trans_2-like"/>
</dbReference>
<dbReference type="AlphaFoldDB" id="A0A4R8MDQ6"/>
<evidence type="ECO:0000313" key="2">
    <source>
        <dbReference type="EMBL" id="TDY62457.1"/>
    </source>
</evidence>
<dbReference type="PANTHER" id="PTHR22916">
    <property type="entry name" value="GLYCOSYLTRANSFERASE"/>
    <property type="match status" value="1"/>
</dbReference>
<dbReference type="Gene3D" id="3.90.550.10">
    <property type="entry name" value="Spore Coat Polysaccharide Biosynthesis Protein SpsA, Chain A"/>
    <property type="match status" value="1"/>
</dbReference>
<dbReference type="Proteomes" id="UP000294824">
    <property type="component" value="Unassembled WGS sequence"/>
</dbReference>
<accession>A0A4R8MDQ6</accession>
<keyword evidence="3" id="KW-1185">Reference proteome</keyword>
<proteinExistence type="predicted"/>
<reference evidence="2 3" key="1">
    <citation type="submission" date="2019-03" db="EMBL/GenBank/DDBJ databases">
        <title>Genomic Encyclopedia of Type Strains, Phase III (KMG-III): the genomes of soil and plant-associated and newly described type strains.</title>
        <authorList>
            <person name="Whitman W."/>
        </authorList>
    </citation>
    <scope>NUCLEOTIDE SEQUENCE [LARGE SCALE GENOMIC DNA]</scope>
    <source>
        <strain evidence="2 3">CECT 8301</strain>
    </source>
</reference>
<evidence type="ECO:0000313" key="3">
    <source>
        <dbReference type="Proteomes" id="UP000294824"/>
    </source>
</evidence>
<dbReference type="EMBL" id="SORL01000008">
    <property type="protein sequence ID" value="TDY62457.1"/>
    <property type="molecule type" value="Genomic_DNA"/>
</dbReference>
<name>A0A4R8MDQ6_9FLAO</name>
<comment type="caution">
    <text evidence="2">The sequence shown here is derived from an EMBL/GenBank/DDBJ whole genome shotgun (WGS) entry which is preliminary data.</text>
</comment>